<dbReference type="PROSITE" id="PS51257">
    <property type="entry name" value="PROKAR_LIPOPROTEIN"/>
    <property type="match status" value="1"/>
</dbReference>
<proteinExistence type="predicted"/>
<dbReference type="Gene3D" id="3.40.720.10">
    <property type="entry name" value="Alkaline Phosphatase, subunit A"/>
    <property type="match status" value="1"/>
</dbReference>
<reference evidence="3" key="1">
    <citation type="journal article" date="2019" name="Int. J. Syst. Evol. Microbiol.">
        <title>The Global Catalogue of Microorganisms (GCM) 10K type strain sequencing project: providing services to taxonomists for standard genome sequencing and annotation.</title>
        <authorList>
            <consortium name="The Broad Institute Genomics Platform"/>
            <consortium name="The Broad Institute Genome Sequencing Center for Infectious Disease"/>
            <person name="Wu L."/>
            <person name="Ma J."/>
        </authorList>
    </citation>
    <scope>NUCLEOTIDE SEQUENCE [LARGE SCALE GENOMIC DNA]</scope>
    <source>
        <strain evidence="3">KCTC 42211</strain>
    </source>
</reference>
<dbReference type="PANTHER" id="PTHR10151:SF120">
    <property type="entry name" value="BIS(5'-ADENOSYL)-TRIPHOSPHATASE"/>
    <property type="match status" value="1"/>
</dbReference>
<dbReference type="CDD" id="cd16018">
    <property type="entry name" value="Enpp"/>
    <property type="match status" value="1"/>
</dbReference>
<dbReference type="PANTHER" id="PTHR10151">
    <property type="entry name" value="ECTONUCLEOTIDE PYROPHOSPHATASE/PHOSPHODIESTERASE"/>
    <property type="match status" value="1"/>
</dbReference>
<comment type="caution">
    <text evidence="2">The sequence shown here is derived from an EMBL/GenBank/DDBJ whole genome shotgun (WGS) entry which is preliminary data.</text>
</comment>
<evidence type="ECO:0000313" key="2">
    <source>
        <dbReference type="EMBL" id="MFC3661349.1"/>
    </source>
</evidence>
<gene>
    <name evidence="2" type="ORF">ACFOM9_14905</name>
</gene>
<evidence type="ECO:0000313" key="3">
    <source>
        <dbReference type="Proteomes" id="UP001595724"/>
    </source>
</evidence>
<accession>A0ABV7UXG5</accession>
<dbReference type="Gene3D" id="3.30.1360.180">
    <property type="match status" value="1"/>
</dbReference>
<keyword evidence="1" id="KW-0732">Signal</keyword>
<keyword evidence="3" id="KW-1185">Reference proteome</keyword>
<dbReference type="EMBL" id="JBHRYF010000014">
    <property type="protein sequence ID" value="MFC3661349.1"/>
    <property type="molecule type" value="Genomic_DNA"/>
</dbReference>
<dbReference type="SUPFAM" id="SSF53649">
    <property type="entry name" value="Alkaline phosphatase-like"/>
    <property type="match status" value="1"/>
</dbReference>
<protein>
    <submittedName>
        <fullName evidence="2">Ectonucleotide pyrophosphatase/phosphodiesterase</fullName>
    </submittedName>
</protein>
<dbReference type="Proteomes" id="UP001595724">
    <property type="component" value="Unassembled WGS sequence"/>
</dbReference>
<sequence length="429" mass="46309">MPNFRTRLSRRLAQLLASVLLPCALAACVTAPTPATGPTSRTHVAPATLVLVSIDAFRADYLDTTTTPNLARLAAEGVRAAWMTPSYPSLTFPNHYTIVTGLRPDHQGIVHNTMRDPALGGFKLSNRMAVGDSRWWGGEPIWVGAEKAGLRSATMFWPGSEAAIDGVRPSHWKAFDEAVDANARVDQVLAWLDLPPGQRPSVATLYFDKVDGASHAHGPDSPQTRVALATVDAAIGRLRDGLGARGMLDRTNLVVVSDHGMAAVPPGQAAAVEDMVTMEEATVVSIGQVITIAPNFGHEGQVAKKLLGAHAHYDCWRKGELPARWHYGTHPRIPPIVCQMHEGWDTLPRQVIATRPKYQHRGSHGYDPALPSMRALFVARGPAFRQGVEIPAFDNVDVYPLLARLLGIAPAPNDGDIAPLLPALRDTQD</sequence>
<dbReference type="Pfam" id="PF01663">
    <property type="entry name" value="Phosphodiest"/>
    <property type="match status" value="1"/>
</dbReference>
<feature type="signal peptide" evidence="1">
    <location>
        <begin position="1"/>
        <end position="26"/>
    </location>
</feature>
<feature type="chain" id="PRO_5046162947" evidence="1">
    <location>
        <begin position="27"/>
        <end position="429"/>
    </location>
</feature>
<name>A0ABV7UXG5_9GAMM</name>
<dbReference type="InterPro" id="IPR002591">
    <property type="entry name" value="Phosphodiest/P_Trfase"/>
</dbReference>
<evidence type="ECO:0000256" key="1">
    <source>
        <dbReference type="SAM" id="SignalP"/>
    </source>
</evidence>
<dbReference type="InterPro" id="IPR017850">
    <property type="entry name" value="Alkaline_phosphatase_core_sf"/>
</dbReference>
<organism evidence="2 3">
    <name type="scientific">Luteimonas notoginsengisoli</name>
    <dbReference type="NCBI Taxonomy" id="1578200"/>
    <lineage>
        <taxon>Bacteria</taxon>
        <taxon>Pseudomonadati</taxon>
        <taxon>Pseudomonadota</taxon>
        <taxon>Gammaproteobacteria</taxon>
        <taxon>Lysobacterales</taxon>
        <taxon>Lysobacteraceae</taxon>
        <taxon>Luteimonas</taxon>
    </lineage>
</organism>
<dbReference type="RefSeq" id="WP_386712603.1">
    <property type="nucleotide sequence ID" value="NZ_JBHRYF010000014.1"/>
</dbReference>